<feature type="compositionally biased region" description="Basic residues" evidence="1">
    <location>
        <begin position="12"/>
        <end position="21"/>
    </location>
</feature>
<feature type="region of interest" description="Disordered" evidence="1">
    <location>
        <begin position="1"/>
        <end position="34"/>
    </location>
</feature>
<evidence type="ECO:0000313" key="4">
    <source>
        <dbReference type="Proteomes" id="UP000314294"/>
    </source>
</evidence>
<dbReference type="AlphaFoldDB" id="A0A4Z2J0E6"/>
<keyword evidence="2" id="KW-0472">Membrane</keyword>
<reference evidence="3 4" key="1">
    <citation type="submission" date="2019-03" db="EMBL/GenBank/DDBJ databases">
        <title>First draft genome of Liparis tanakae, snailfish: a comprehensive survey of snailfish specific genes.</title>
        <authorList>
            <person name="Kim W."/>
            <person name="Song I."/>
            <person name="Jeong J.-H."/>
            <person name="Kim D."/>
            <person name="Kim S."/>
            <person name="Ryu S."/>
            <person name="Song J.Y."/>
            <person name="Lee S.K."/>
        </authorList>
    </citation>
    <scope>NUCLEOTIDE SEQUENCE [LARGE SCALE GENOMIC DNA]</scope>
    <source>
        <tissue evidence="3">Muscle</tissue>
    </source>
</reference>
<feature type="transmembrane region" description="Helical" evidence="2">
    <location>
        <begin position="57"/>
        <end position="76"/>
    </location>
</feature>
<dbReference type="EMBL" id="SRLO01000032">
    <property type="protein sequence ID" value="TNN83646.1"/>
    <property type="molecule type" value="Genomic_DNA"/>
</dbReference>
<accession>A0A4Z2J0E6</accession>
<organism evidence="3 4">
    <name type="scientific">Liparis tanakae</name>
    <name type="common">Tanaka's snailfish</name>
    <dbReference type="NCBI Taxonomy" id="230148"/>
    <lineage>
        <taxon>Eukaryota</taxon>
        <taxon>Metazoa</taxon>
        <taxon>Chordata</taxon>
        <taxon>Craniata</taxon>
        <taxon>Vertebrata</taxon>
        <taxon>Euteleostomi</taxon>
        <taxon>Actinopterygii</taxon>
        <taxon>Neopterygii</taxon>
        <taxon>Teleostei</taxon>
        <taxon>Neoteleostei</taxon>
        <taxon>Acanthomorphata</taxon>
        <taxon>Eupercaria</taxon>
        <taxon>Perciformes</taxon>
        <taxon>Cottioidei</taxon>
        <taxon>Cottales</taxon>
        <taxon>Liparidae</taxon>
        <taxon>Liparis</taxon>
    </lineage>
</organism>
<dbReference type="Proteomes" id="UP000314294">
    <property type="component" value="Unassembled WGS sequence"/>
</dbReference>
<keyword evidence="2" id="KW-0812">Transmembrane</keyword>
<evidence type="ECO:0000313" key="3">
    <source>
        <dbReference type="EMBL" id="TNN83646.1"/>
    </source>
</evidence>
<proteinExistence type="predicted"/>
<evidence type="ECO:0000256" key="1">
    <source>
        <dbReference type="SAM" id="MobiDB-lite"/>
    </source>
</evidence>
<comment type="caution">
    <text evidence="3">The sequence shown here is derived from an EMBL/GenBank/DDBJ whole genome shotgun (WGS) entry which is preliminary data.</text>
</comment>
<feature type="compositionally biased region" description="Basic and acidic residues" evidence="1">
    <location>
        <begin position="1"/>
        <end position="11"/>
    </location>
</feature>
<protein>
    <submittedName>
        <fullName evidence="3">Uncharacterized protein</fullName>
    </submittedName>
</protein>
<name>A0A4Z2J0E6_9TELE</name>
<feature type="compositionally biased region" description="Basic and acidic residues" evidence="1">
    <location>
        <begin position="22"/>
        <end position="32"/>
    </location>
</feature>
<sequence length="96" mass="10900">MYRRDRQDRFNRMKHKLIQKKMHSEPRGRGDRNATGNVLVMKNMEDNASITADLKTMMISLASVISTTAVIVMVPISPRVQPVILSKQSLIAPIDH</sequence>
<keyword evidence="4" id="KW-1185">Reference proteome</keyword>
<gene>
    <name evidence="3" type="ORF">EYF80_006164</name>
</gene>
<keyword evidence="2" id="KW-1133">Transmembrane helix</keyword>
<evidence type="ECO:0000256" key="2">
    <source>
        <dbReference type="SAM" id="Phobius"/>
    </source>
</evidence>